<dbReference type="AlphaFoldDB" id="A0A9Q1GEZ8"/>
<accession>A0A9Q1GEZ8</accession>
<dbReference type="Proteomes" id="UP001152622">
    <property type="component" value="Chromosome 1"/>
</dbReference>
<reference evidence="1" key="1">
    <citation type="journal article" date="2023" name="Science">
        <title>Genome structures resolve the early diversification of teleost fishes.</title>
        <authorList>
            <person name="Parey E."/>
            <person name="Louis A."/>
            <person name="Montfort J."/>
            <person name="Bouchez O."/>
            <person name="Roques C."/>
            <person name="Iampietro C."/>
            <person name="Lluch J."/>
            <person name="Castinel A."/>
            <person name="Donnadieu C."/>
            <person name="Desvignes T."/>
            <person name="Floi Bucao C."/>
            <person name="Jouanno E."/>
            <person name="Wen M."/>
            <person name="Mejri S."/>
            <person name="Dirks R."/>
            <person name="Jansen H."/>
            <person name="Henkel C."/>
            <person name="Chen W.J."/>
            <person name="Zahm M."/>
            <person name="Cabau C."/>
            <person name="Klopp C."/>
            <person name="Thompson A.W."/>
            <person name="Robinson-Rechavi M."/>
            <person name="Braasch I."/>
            <person name="Lecointre G."/>
            <person name="Bobe J."/>
            <person name="Postlethwait J.H."/>
            <person name="Berthelot C."/>
            <person name="Roest Crollius H."/>
            <person name="Guiguen Y."/>
        </authorList>
    </citation>
    <scope>NUCLEOTIDE SEQUENCE</scope>
    <source>
        <strain evidence="1">WJC10195</strain>
    </source>
</reference>
<comment type="caution">
    <text evidence="1">The sequence shown here is derived from an EMBL/GenBank/DDBJ whole genome shotgun (WGS) entry which is preliminary data.</text>
</comment>
<name>A0A9Q1GEZ8_SYNKA</name>
<evidence type="ECO:0000313" key="1">
    <source>
        <dbReference type="EMBL" id="KAJ8382330.1"/>
    </source>
</evidence>
<dbReference type="EMBL" id="JAINUF010000001">
    <property type="protein sequence ID" value="KAJ8382330.1"/>
    <property type="molecule type" value="Genomic_DNA"/>
</dbReference>
<protein>
    <submittedName>
        <fullName evidence="1">Uncharacterized protein</fullName>
    </submittedName>
</protein>
<organism evidence="1 2">
    <name type="scientific">Synaphobranchus kaupii</name>
    <name type="common">Kaup's arrowtooth eel</name>
    <dbReference type="NCBI Taxonomy" id="118154"/>
    <lineage>
        <taxon>Eukaryota</taxon>
        <taxon>Metazoa</taxon>
        <taxon>Chordata</taxon>
        <taxon>Craniata</taxon>
        <taxon>Vertebrata</taxon>
        <taxon>Euteleostomi</taxon>
        <taxon>Actinopterygii</taxon>
        <taxon>Neopterygii</taxon>
        <taxon>Teleostei</taxon>
        <taxon>Anguilliformes</taxon>
        <taxon>Synaphobranchidae</taxon>
        <taxon>Synaphobranchus</taxon>
    </lineage>
</organism>
<proteinExistence type="predicted"/>
<keyword evidence="2" id="KW-1185">Reference proteome</keyword>
<gene>
    <name evidence="1" type="ORF">SKAU_G00031080</name>
</gene>
<evidence type="ECO:0000313" key="2">
    <source>
        <dbReference type="Proteomes" id="UP001152622"/>
    </source>
</evidence>
<sequence>MVGSIYCDGNHLWKSDEAHAGVLEKPSAFPPSQQEARAAHCAISLAHSAEINPTAMHSAAARRSPRGLLYRGTPARHRVTIKRPLTVRCVSRWCLALAEEYATVGYKLSP</sequence>